<protein>
    <submittedName>
        <fullName evidence="1">CLUMA_CG016860, isoform A</fullName>
    </submittedName>
</protein>
<dbReference type="EMBL" id="CVRI01000059">
    <property type="protein sequence ID" value="CRL03680.1"/>
    <property type="molecule type" value="Genomic_DNA"/>
</dbReference>
<proteinExistence type="predicted"/>
<sequence>MKPTTNTQIHFREFSINRNVFYDQQLRFIKKKEIEKHLFRKLTLVSDLSEGISFTFFYPQVQASSGLKAPEDNMPKETLSQFESEKYLISKRIKQR</sequence>
<evidence type="ECO:0000313" key="1">
    <source>
        <dbReference type="EMBL" id="CRL03680.1"/>
    </source>
</evidence>
<reference evidence="1 2" key="1">
    <citation type="submission" date="2015-04" db="EMBL/GenBank/DDBJ databases">
        <authorList>
            <person name="Syromyatnikov M.Y."/>
            <person name="Popov V.N."/>
        </authorList>
    </citation>
    <scope>NUCLEOTIDE SEQUENCE [LARGE SCALE GENOMIC DNA]</scope>
</reference>
<name>A0A1J1IU90_9DIPT</name>
<dbReference type="Proteomes" id="UP000183832">
    <property type="component" value="Unassembled WGS sequence"/>
</dbReference>
<gene>
    <name evidence="1" type="ORF">CLUMA_CG016860</name>
</gene>
<dbReference type="AlphaFoldDB" id="A0A1J1IU90"/>
<keyword evidence="2" id="KW-1185">Reference proteome</keyword>
<evidence type="ECO:0000313" key="2">
    <source>
        <dbReference type="Proteomes" id="UP000183832"/>
    </source>
</evidence>
<organism evidence="1 2">
    <name type="scientific">Clunio marinus</name>
    <dbReference type="NCBI Taxonomy" id="568069"/>
    <lineage>
        <taxon>Eukaryota</taxon>
        <taxon>Metazoa</taxon>
        <taxon>Ecdysozoa</taxon>
        <taxon>Arthropoda</taxon>
        <taxon>Hexapoda</taxon>
        <taxon>Insecta</taxon>
        <taxon>Pterygota</taxon>
        <taxon>Neoptera</taxon>
        <taxon>Endopterygota</taxon>
        <taxon>Diptera</taxon>
        <taxon>Nematocera</taxon>
        <taxon>Chironomoidea</taxon>
        <taxon>Chironomidae</taxon>
        <taxon>Clunio</taxon>
    </lineage>
</organism>
<accession>A0A1J1IU90</accession>